<dbReference type="InterPro" id="IPR013783">
    <property type="entry name" value="Ig-like_fold"/>
</dbReference>
<dbReference type="EMBL" id="JH001060">
    <property type="protein sequence ID" value="EGV93327.1"/>
    <property type="molecule type" value="Genomic_DNA"/>
</dbReference>
<dbReference type="InterPro" id="IPR003597">
    <property type="entry name" value="Ig_C1-set"/>
</dbReference>
<dbReference type="PANTHER" id="PTHR19971">
    <property type="entry name" value="SIGNAL-REGULATORY PROTEIN BETA"/>
    <property type="match status" value="1"/>
</dbReference>
<dbReference type="InterPro" id="IPR036179">
    <property type="entry name" value="Ig-like_dom_sf"/>
</dbReference>
<dbReference type="Gene3D" id="2.60.40.10">
    <property type="entry name" value="Immunoglobulins"/>
    <property type="match status" value="4"/>
</dbReference>
<protein>
    <submittedName>
        <fullName evidence="4">Signal-regulatory protein beta-1 isoform 3</fullName>
    </submittedName>
</protein>
<keyword evidence="2" id="KW-0325">Glycoprotein</keyword>
<gene>
    <name evidence="4" type="ORF">I79_017160</name>
</gene>
<name>G3I1A8_CRIGR</name>
<dbReference type="InParanoid" id="G3I1A8"/>
<organism evidence="4 5">
    <name type="scientific">Cricetulus griseus</name>
    <name type="common">Chinese hamster</name>
    <name type="synonym">Cricetulus barabensis griseus</name>
    <dbReference type="NCBI Taxonomy" id="10029"/>
    <lineage>
        <taxon>Eukaryota</taxon>
        <taxon>Metazoa</taxon>
        <taxon>Chordata</taxon>
        <taxon>Craniata</taxon>
        <taxon>Vertebrata</taxon>
        <taxon>Euteleostomi</taxon>
        <taxon>Mammalia</taxon>
        <taxon>Eutheria</taxon>
        <taxon>Euarchontoglires</taxon>
        <taxon>Glires</taxon>
        <taxon>Rodentia</taxon>
        <taxon>Myomorpha</taxon>
        <taxon>Muroidea</taxon>
        <taxon>Cricetidae</taxon>
        <taxon>Cricetinae</taxon>
        <taxon>Cricetulus</taxon>
    </lineage>
</organism>
<feature type="domain" description="Ig-like" evidence="3">
    <location>
        <begin position="1"/>
        <end position="91"/>
    </location>
</feature>
<feature type="domain" description="Ig-like" evidence="3">
    <location>
        <begin position="201"/>
        <end position="283"/>
    </location>
</feature>
<dbReference type="InterPro" id="IPR051755">
    <property type="entry name" value="Ig-like_CS_Receptor"/>
</dbReference>
<dbReference type="SUPFAM" id="SSF48726">
    <property type="entry name" value="Immunoglobulin"/>
    <property type="match status" value="4"/>
</dbReference>
<evidence type="ECO:0000313" key="4">
    <source>
        <dbReference type="EMBL" id="EGV93327.1"/>
    </source>
</evidence>
<dbReference type="STRING" id="10029.G3I1A8"/>
<dbReference type="SMART" id="SM00407">
    <property type="entry name" value="IGc1"/>
    <property type="match status" value="2"/>
</dbReference>
<dbReference type="AlphaFoldDB" id="G3I1A8"/>
<dbReference type="FunCoup" id="G3I1A8">
    <property type="interactions" value="154"/>
</dbReference>
<sequence>GPEQRTTTSNSVPFTCTAGLFSSRNLNVNWLKDNNKYLAQAPQLESISKDVYYVTSKAWVSLAKQDIFSQITCEVTHADLDEPLKMTMNLSQVLLAGKPFISLKGPEQRTTTSNLVPFNCTAGPFSSQNLSLDWLKENNNYLASAPQLYISSDAHYVTSKARVSLTKEDIFSQITCEVTHADLDEPLKMTMNLSQVLLVIPTLEITTEPPEIHDHGHQRVNLTCHVNHFYPQNVELLWIKNNGKILTLEVPQATRNSDGTYSLNHTLQEDVTLNENTQFSCCVFQYDQNPLLINITLGAQVLHKGRGMRDYSNHLEGPLQRSSAGTSIQLKYSSSKLPTQHVTVTWLKNNHSHLQTQTNVFTSGNTYSVTSSVLVPLESDDILSSVLCRVEHKFSVIFQKVINLDQYLSGCTNA</sequence>
<feature type="domain" description="Ig-like" evidence="3">
    <location>
        <begin position="99"/>
        <end position="194"/>
    </location>
</feature>
<evidence type="ECO:0000259" key="3">
    <source>
        <dbReference type="PROSITE" id="PS50835"/>
    </source>
</evidence>
<reference evidence="5" key="1">
    <citation type="journal article" date="2011" name="Nat. Biotechnol.">
        <title>The genomic sequence of the Chinese hamster ovary (CHO)-K1 cell line.</title>
        <authorList>
            <person name="Xu X."/>
            <person name="Nagarajan H."/>
            <person name="Lewis N.E."/>
            <person name="Pan S."/>
            <person name="Cai Z."/>
            <person name="Liu X."/>
            <person name="Chen W."/>
            <person name="Xie M."/>
            <person name="Wang W."/>
            <person name="Hammond S."/>
            <person name="Andersen M.R."/>
            <person name="Neff N."/>
            <person name="Passarelli B."/>
            <person name="Koh W."/>
            <person name="Fan H.C."/>
            <person name="Wang J."/>
            <person name="Gui Y."/>
            <person name="Lee K.H."/>
            <person name="Betenbaugh M.J."/>
            <person name="Quake S.R."/>
            <person name="Famili I."/>
            <person name="Palsson B.O."/>
            <person name="Wang J."/>
        </authorList>
    </citation>
    <scope>NUCLEOTIDE SEQUENCE [LARGE SCALE GENOMIC DNA]</scope>
    <source>
        <strain evidence="5">CHO K1 cell line</strain>
    </source>
</reference>
<dbReference type="FunFam" id="2.60.40.10:FF:001726">
    <property type="entry name" value="Signal-regulatory protein beta 3"/>
    <property type="match status" value="1"/>
</dbReference>
<feature type="non-terminal residue" evidence="4">
    <location>
        <position position="1"/>
    </location>
</feature>
<keyword evidence="1" id="KW-1015">Disulfide bond</keyword>
<accession>G3I1A8</accession>
<evidence type="ECO:0000256" key="2">
    <source>
        <dbReference type="ARBA" id="ARBA00023180"/>
    </source>
</evidence>
<dbReference type="PROSITE" id="PS50835">
    <property type="entry name" value="IG_LIKE"/>
    <property type="match status" value="3"/>
</dbReference>
<evidence type="ECO:0000256" key="1">
    <source>
        <dbReference type="ARBA" id="ARBA00023157"/>
    </source>
</evidence>
<dbReference type="Proteomes" id="UP000001075">
    <property type="component" value="Unassembled WGS sequence"/>
</dbReference>
<evidence type="ECO:0000313" key="5">
    <source>
        <dbReference type="Proteomes" id="UP000001075"/>
    </source>
</evidence>
<proteinExistence type="predicted"/>
<dbReference type="InterPro" id="IPR007110">
    <property type="entry name" value="Ig-like_dom"/>
</dbReference>
<dbReference type="Pfam" id="PF07654">
    <property type="entry name" value="C1-set"/>
    <property type="match status" value="1"/>
</dbReference>